<proteinExistence type="predicted"/>
<dbReference type="InterPro" id="IPR036915">
    <property type="entry name" value="Cyclin-like_sf"/>
</dbReference>
<sequence length="610" mass="64542">MQGLGAVSQPPMSAAPACLDGSSPAAIQEGHVCPGMLAAFRKRKSSGGLQEQWKQPGTAQAERALGIRAIPRTLSVGESGRSSATLGTSSVEEWLQQAAGESDNDGDSPASMLRYQLMQGQARKAGDAKKRQRISSVTPDDAPALLPACNAPVVKPVQHIGGSTPDCLDRHSAAACTEEARSLQRDCLAANQLSAENEQLSLSEDPDSSPDSCFDSAFIPTGSVGDLQQAGKHAAPAQVPLAPVIAPGTVYRFGCVRSRSRLSVTDSGVVQPASVPESLEQVDRAHAALACQAPPLQLQSTQRQAALSQGLCAGQVQQELHRVPQPVPLTVAAPQTGNPTMAVANLIAGHSLARLPPPELALLIANHDGSDAALTQALQCAMSALSDAQLGNVGLALQELNRALRGPKAGAPQTQQKQLQQQRAVPSACRMQPAYQHPAGFQDRAGTTCKGRAMPIVRIGRPTLPAQAQMQLQLCRQLQEGQCPSVVSQRISWLQVLTMWSKGTDMVQADTPAFALHLWTRVQPLISVRSVAALGASKPWETVALACLWLAAKHEEARRALPPASRLAPLASCNARVLCAVEIHVLQLLKWAPLTLWDDARHSKGIRFGQ</sequence>
<evidence type="ECO:0000313" key="2">
    <source>
        <dbReference type="EMBL" id="CAL5226782.1"/>
    </source>
</evidence>
<dbReference type="Proteomes" id="UP001497392">
    <property type="component" value="Unassembled WGS sequence"/>
</dbReference>
<gene>
    <name evidence="2" type="primary">g9641</name>
    <name evidence="2" type="ORF">VP750_LOCUS8688</name>
</gene>
<feature type="region of interest" description="Disordered" evidence="1">
    <location>
        <begin position="119"/>
        <end position="141"/>
    </location>
</feature>
<feature type="compositionally biased region" description="Polar residues" evidence="1">
    <location>
        <begin position="80"/>
        <end position="89"/>
    </location>
</feature>
<reference evidence="2 3" key="1">
    <citation type="submission" date="2024-06" db="EMBL/GenBank/DDBJ databases">
        <authorList>
            <person name="Kraege A."/>
            <person name="Thomma B."/>
        </authorList>
    </citation>
    <scope>NUCLEOTIDE SEQUENCE [LARGE SCALE GENOMIC DNA]</scope>
</reference>
<feature type="region of interest" description="Disordered" evidence="1">
    <location>
        <begin position="1"/>
        <end position="26"/>
    </location>
</feature>
<accession>A0ABP1G3S3</accession>
<name>A0ABP1G3S3_9CHLO</name>
<protein>
    <submittedName>
        <fullName evidence="2">G9641 protein</fullName>
    </submittedName>
</protein>
<dbReference type="SUPFAM" id="SSF47954">
    <property type="entry name" value="Cyclin-like"/>
    <property type="match status" value="1"/>
</dbReference>
<keyword evidence="3" id="KW-1185">Reference proteome</keyword>
<evidence type="ECO:0000256" key="1">
    <source>
        <dbReference type="SAM" id="MobiDB-lite"/>
    </source>
</evidence>
<feature type="region of interest" description="Disordered" evidence="1">
    <location>
        <begin position="70"/>
        <end position="89"/>
    </location>
</feature>
<evidence type="ECO:0000313" key="3">
    <source>
        <dbReference type="Proteomes" id="UP001497392"/>
    </source>
</evidence>
<comment type="caution">
    <text evidence="2">The sequence shown here is derived from an EMBL/GenBank/DDBJ whole genome shotgun (WGS) entry which is preliminary data.</text>
</comment>
<organism evidence="2 3">
    <name type="scientific">Coccomyxa viridis</name>
    <dbReference type="NCBI Taxonomy" id="1274662"/>
    <lineage>
        <taxon>Eukaryota</taxon>
        <taxon>Viridiplantae</taxon>
        <taxon>Chlorophyta</taxon>
        <taxon>core chlorophytes</taxon>
        <taxon>Trebouxiophyceae</taxon>
        <taxon>Trebouxiophyceae incertae sedis</taxon>
        <taxon>Coccomyxaceae</taxon>
        <taxon>Coccomyxa</taxon>
    </lineage>
</organism>
<dbReference type="EMBL" id="CAXHTA020000016">
    <property type="protein sequence ID" value="CAL5226782.1"/>
    <property type="molecule type" value="Genomic_DNA"/>
</dbReference>